<evidence type="ECO:0000313" key="3">
    <source>
        <dbReference type="Proteomes" id="UP000001424"/>
    </source>
</evidence>
<dbReference type="Proteomes" id="UP000001424">
    <property type="component" value="Chromosome"/>
</dbReference>
<feature type="transmembrane region" description="Helical" evidence="1">
    <location>
        <begin position="309"/>
        <end position="333"/>
    </location>
</feature>
<dbReference type="KEGG" id="cvi:CV_4027"/>
<reference evidence="2 3" key="1">
    <citation type="journal article" date="2003" name="Proc. Natl. Acad. Sci. U.S.A.">
        <title>The complete genome sequence of Chromobacterium violaceum reveals remarkable and exploitable bacterial adaptability.</title>
        <authorList>
            <person name="Vasconcelos A.T.R."/>
            <person name="de Almeida D.F."/>
            <person name="Almeida F.C."/>
            <person name="de Almeida L.G.P."/>
            <person name="de Almeida R."/>
            <person name="Goncalves J.A.A."/>
            <person name="Andrade E.M."/>
            <person name="Antonio R.V."/>
            <person name="Araripe J."/>
            <person name="de Araujo M.F.F."/>
            <person name="Filho S.A."/>
            <person name="Azevedo V."/>
            <person name="Batista A.J."/>
            <person name="Bataus L.A.M."/>
            <person name="Batista J.S."/>
            <person name="Belo A."/>
            <person name="vander Berg C."/>
            <person name="Blamey J."/>
            <person name="Bogo M."/>
            <person name="Bonato S."/>
            <person name="Bordignon J."/>
            <person name="Brito C.A."/>
            <person name="Brocchi M."/>
            <person name="Burity H.A."/>
            <person name="Camargo A.A."/>
            <person name="Cardoso D.D.P."/>
            <person name="Carneiro N.P."/>
            <person name="Carraro D.M."/>
            <person name="Carvalho C.M.B."/>
            <person name="Cascardo J.C.M."/>
            <person name="Cavada B.S."/>
            <person name="Chueire L.M.O."/>
            <person name="Pasa T.B.C."/>
            <person name="Duran N."/>
            <person name="Fagundes N."/>
            <person name="Falcao C.L."/>
            <person name="Fantinatti F."/>
            <person name="Farias I.P."/>
            <person name="Felipe M.S.S."/>
            <person name="Ferrari L.P."/>
            <person name="Ferro J.A."/>
            <person name="Ferro M.I.T."/>
            <person name="Franco G.R."/>
            <person name="Freitas N.S.A."/>
            <person name="Furlan L.R."/>
            <person name="Gazzinelli R.T."/>
            <person name="Gomes E.A."/>
            <person name="Goncalves P.R."/>
            <person name="Grangeiro T.B."/>
            <person name="Grattapaglia D."/>
            <person name="Grisard E.C."/>
            <person name="Guimaraes C.T."/>
            <person name="Hanna E.S."/>
            <person name="Hungria M."/>
            <person name="Jardim S.N."/>
            <person name="Laurino J."/>
            <person name="Leoi L.C.T."/>
            <person name="Fassarella L."/>
            <person name="Lima A."/>
            <person name="Loureiro M.F."/>
            <person name="Lyra M.C.P."/>
            <person name="Macedo M."/>
            <person name="Madeira H.M.F."/>
            <person name="Manfio G.P."/>
            <person name="Maranhao A.Q."/>
            <person name="Martins W.S."/>
            <person name="di Mauro S.M.Z."/>
            <person name="de Medeiros S.R.B."/>
            <person name="Meissner R.D.V."/>
            <person name="Menck C.F.M."/>
            <person name="Moreira M.A.M."/>
            <person name="Nascimento F.F."/>
            <person name="Nicolas M.F."/>
            <person name="Oliveira J.G."/>
            <person name="Oliveira S.C."/>
            <person name="Paixao R.F.C."/>
            <person name="Parente J.A."/>
            <person name="Pedrosa F.O."/>
            <person name="Pena S.J.D."/>
            <person name="Perreira J.O."/>
            <person name="Perreira M."/>
            <person name="Pinto L.S.R.C."/>
            <person name="Pinto L.S."/>
            <person name="Porto J.I.R."/>
            <person name="Potrich D.P."/>
            <person name="Neto C.E.R."/>
            <person name="Reis A.M.M."/>
            <person name="Rigo L.U."/>
            <person name="Rondinelli E."/>
            <person name="dos Santos E.B.P."/>
            <person name="Santos F.R."/>
            <person name="Schneider M.P.C."/>
            <person name="Seuanez H.N."/>
            <person name="Silva A.M.R."/>
            <person name="da Silva A.L.C."/>
            <person name="Silva D.W."/>
            <person name="Silva R."/>
            <person name="Simoes I.C."/>
            <person name="Simon D."/>
            <person name="Soares C.M.A."/>
            <person name="Soares R.B.A."/>
            <person name="Souza E.M."/>
            <person name="Souza K.R.L."/>
            <person name="Souza R.C."/>
            <person name="Steffens M.B.R."/>
            <person name="Steindel M."/>
            <person name="Teixeira S.R."/>
            <person name="Urmenyi T."/>
            <person name="Vettore A."/>
            <person name="Wassem R."/>
            <person name="Zaha A."/>
            <person name="Simpson A.J.G."/>
        </authorList>
    </citation>
    <scope>NUCLEOTIDE SEQUENCE [LARGE SCALE GENOMIC DNA]</scope>
    <source>
        <strain evidence="3">ATCC 12472 / DSM 30191 / JCM 1249 / NBRC 12614 / NCIMB 9131 / NCTC 9757</strain>
    </source>
</reference>
<feature type="transmembrane region" description="Helical" evidence="1">
    <location>
        <begin position="345"/>
        <end position="364"/>
    </location>
</feature>
<dbReference type="EMBL" id="AE016825">
    <property type="protein sequence ID" value="AAQ61688.1"/>
    <property type="molecule type" value="Genomic_DNA"/>
</dbReference>
<dbReference type="HOGENOM" id="CLU_683036_0_0_4"/>
<dbReference type="RefSeq" id="WP_011137574.1">
    <property type="nucleotide sequence ID" value="NC_005085.1"/>
</dbReference>
<dbReference type="STRING" id="243365.CV_4027"/>
<evidence type="ECO:0000313" key="2">
    <source>
        <dbReference type="EMBL" id="AAQ61688.1"/>
    </source>
</evidence>
<evidence type="ECO:0000256" key="1">
    <source>
        <dbReference type="SAM" id="Phobius"/>
    </source>
</evidence>
<proteinExistence type="predicted"/>
<feature type="transmembrane region" description="Helical" evidence="1">
    <location>
        <begin position="5"/>
        <end position="22"/>
    </location>
</feature>
<accession>Q7NQV9</accession>
<keyword evidence="3" id="KW-1185">Reference proteome</keyword>
<keyword evidence="1" id="KW-0812">Transmembrane</keyword>
<feature type="transmembrane region" description="Helical" evidence="1">
    <location>
        <begin position="370"/>
        <end position="390"/>
    </location>
</feature>
<feature type="transmembrane region" description="Helical" evidence="1">
    <location>
        <begin position="222"/>
        <end position="241"/>
    </location>
</feature>
<organism evidence="2 3">
    <name type="scientific">Chromobacterium violaceum (strain ATCC 12472 / DSM 30191 / JCM 1249 / CCUG 213 / NBRC 12614 / NCIMB 9131 / NCTC 9757 / MK)</name>
    <dbReference type="NCBI Taxonomy" id="243365"/>
    <lineage>
        <taxon>Bacteria</taxon>
        <taxon>Pseudomonadati</taxon>
        <taxon>Pseudomonadota</taxon>
        <taxon>Betaproteobacteria</taxon>
        <taxon>Neisseriales</taxon>
        <taxon>Chromobacteriaceae</taxon>
        <taxon>Chromobacterium</taxon>
    </lineage>
</organism>
<feature type="transmembrane region" description="Helical" evidence="1">
    <location>
        <begin position="188"/>
        <end position="210"/>
    </location>
</feature>
<keyword evidence="1" id="KW-1133">Transmembrane helix</keyword>
<evidence type="ECO:0008006" key="4">
    <source>
        <dbReference type="Google" id="ProtNLM"/>
    </source>
</evidence>
<gene>
    <name evidence="2" type="ordered locus">CV_4027</name>
</gene>
<dbReference type="AlphaFoldDB" id="Q7NQV9"/>
<feature type="transmembrane region" description="Helical" evidence="1">
    <location>
        <begin position="77"/>
        <end position="98"/>
    </location>
</feature>
<protein>
    <recommendedName>
        <fullName evidence="4">Oligosaccharide repeat unit polymerase</fullName>
    </recommendedName>
</protein>
<name>Q7NQV9_CHRVO</name>
<dbReference type="OrthoDB" id="10020064at2"/>
<feature type="transmembrane region" description="Helical" evidence="1">
    <location>
        <begin position="148"/>
        <end position="168"/>
    </location>
</feature>
<feature type="transmembrane region" description="Helical" evidence="1">
    <location>
        <begin position="118"/>
        <end position="141"/>
    </location>
</feature>
<feature type="transmembrane region" description="Helical" evidence="1">
    <location>
        <begin position="38"/>
        <end position="57"/>
    </location>
</feature>
<keyword evidence="1" id="KW-0472">Membrane</keyword>
<sequence>MEIAYALLIIYLIAPYVGLFYFESSGERIIYGDANSAIWPYSIYLLIFFAIVLLFNLNNKAKLTVFSIYPEWLARKIIKRCICILIFCIGMMFVYGVGNMLTGETGRGEFRSTLGGLGFFYILFSLFFPASCVAISAQMWVKSRSKKIGLWFALCFFLGFICGFLTGFKFTCFLISTPGLILAAPRLGVTKIFFVLALSIAFMLFSATYFMGLDTLDALNYLIQRGTVVAVSGTVGVWNNFRDGGPDAIYTLLYALGNKAASFLIGEPVDSFNFLKVNLTRYIGYLTYPKPEEALSGAFNLTVTNFGEAVYFFGESFSWVFAIISGLITAFMLRSAKKAICNGSDIKAIVLVNFLALVIFPWLLNSMIGNLFGIPTIIYFTFVILLVNNCTKPLRDWRRSQAIN</sequence>